<dbReference type="AlphaFoldDB" id="X0VSC6"/>
<dbReference type="Pfam" id="PF05065">
    <property type="entry name" value="Phage_capsid"/>
    <property type="match status" value="1"/>
</dbReference>
<name>X0VSC6_9ZZZZ</name>
<feature type="non-terminal residue" evidence="4">
    <location>
        <position position="1"/>
    </location>
</feature>
<evidence type="ECO:0000256" key="2">
    <source>
        <dbReference type="ARBA" id="ARBA00022844"/>
    </source>
</evidence>
<dbReference type="SUPFAM" id="SSF56563">
    <property type="entry name" value="Major capsid protein gp5"/>
    <property type="match status" value="1"/>
</dbReference>
<dbReference type="GO" id="GO:0044423">
    <property type="term" value="C:virion component"/>
    <property type="evidence" value="ECO:0007669"/>
    <property type="project" value="UniProtKB-KW"/>
</dbReference>
<organism evidence="4">
    <name type="scientific">marine sediment metagenome</name>
    <dbReference type="NCBI Taxonomy" id="412755"/>
    <lineage>
        <taxon>unclassified sequences</taxon>
        <taxon>metagenomes</taxon>
        <taxon>ecological metagenomes</taxon>
    </lineage>
</organism>
<dbReference type="NCBIfam" id="TIGR01554">
    <property type="entry name" value="major_cap_HK97"/>
    <property type="match status" value="1"/>
</dbReference>
<evidence type="ECO:0000259" key="3">
    <source>
        <dbReference type="Pfam" id="PF05065"/>
    </source>
</evidence>
<comment type="caution">
    <text evidence="4">The sequence shown here is derived from an EMBL/GenBank/DDBJ whole genome shotgun (WGS) entry which is preliminary data.</text>
</comment>
<dbReference type="InterPro" id="IPR024455">
    <property type="entry name" value="Phage_capsid"/>
</dbReference>
<evidence type="ECO:0000256" key="1">
    <source>
        <dbReference type="ARBA" id="ARBA00004328"/>
    </source>
</evidence>
<dbReference type="InterPro" id="IPR054612">
    <property type="entry name" value="Phage_capsid-like_C"/>
</dbReference>
<evidence type="ECO:0000313" key="4">
    <source>
        <dbReference type="EMBL" id="GAG21130.1"/>
    </source>
</evidence>
<dbReference type="EMBL" id="BARS01031701">
    <property type="protein sequence ID" value="GAG21130.1"/>
    <property type="molecule type" value="Genomic_DNA"/>
</dbReference>
<sequence>NVVSLFADRFGSALGALEDVQACTSDGTPPNITAPVGAGSTLTDHEGAALAYSDLVALYTALDQPYRSSSVWFTDRVGVAVLSKIITTEGFPLFSQQAGVPAIITDDSADGIMFRKLVYEVPLVASTGTGVLWHAAPETYAWGRRAGISVRANEAAGWATDSVAYRFTARFDGAMLDAAGWVGIENFI</sequence>
<accession>X0VSC6</accession>
<comment type="subcellular location">
    <subcellularLocation>
        <location evidence="1">Virion</location>
    </subcellularLocation>
</comment>
<reference evidence="4" key="1">
    <citation type="journal article" date="2014" name="Front. Microbiol.">
        <title>High frequency of phylogenetically diverse reductive dehalogenase-homologous genes in deep subseafloor sedimentary metagenomes.</title>
        <authorList>
            <person name="Kawai M."/>
            <person name="Futagami T."/>
            <person name="Toyoda A."/>
            <person name="Takaki Y."/>
            <person name="Nishi S."/>
            <person name="Hori S."/>
            <person name="Arai W."/>
            <person name="Tsubouchi T."/>
            <person name="Morono Y."/>
            <person name="Uchiyama I."/>
            <person name="Ito T."/>
            <person name="Fujiyama A."/>
            <person name="Inagaki F."/>
            <person name="Takami H."/>
        </authorList>
    </citation>
    <scope>NUCLEOTIDE SEQUENCE</scope>
    <source>
        <strain evidence="4">Expedition CK06-06</strain>
    </source>
</reference>
<proteinExistence type="predicted"/>
<keyword evidence="2" id="KW-0946">Virion</keyword>
<gene>
    <name evidence="4" type="ORF">S01H1_49301</name>
</gene>
<feature type="domain" description="Phage capsid-like C-terminal" evidence="3">
    <location>
        <begin position="2"/>
        <end position="180"/>
    </location>
</feature>
<protein>
    <recommendedName>
        <fullName evidence="3">Phage capsid-like C-terminal domain-containing protein</fullName>
    </recommendedName>
</protein>